<evidence type="ECO:0000256" key="1">
    <source>
        <dbReference type="SAM" id="Phobius"/>
    </source>
</evidence>
<reference evidence="2" key="1">
    <citation type="submission" date="2021-07" db="EMBL/GenBank/DDBJ databases">
        <title>Neiella marina sp. nov., isolated from the intestinal content of sea cucumber Apostichopus japonicus.</title>
        <authorList>
            <person name="Bai X."/>
        </authorList>
    </citation>
    <scope>NUCLEOTIDE SEQUENCE</scope>
    <source>
        <strain evidence="2">126</strain>
    </source>
</reference>
<keyword evidence="3" id="KW-1185">Reference proteome</keyword>
<dbReference type="Proteomes" id="UP001166251">
    <property type="component" value="Unassembled WGS sequence"/>
</dbReference>
<keyword evidence="1" id="KW-0472">Membrane</keyword>
<feature type="transmembrane region" description="Helical" evidence="1">
    <location>
        <begin position="57"/>
        <end position="76"/>
    </location>
</feature>
<evidence type="ECO:0000313" key="2">
    <source>
        <dbReference type="EMBL" id="MBW8190610.1"/>
    </source>
</evidence>
<keyword evidence="1" id="KW-0812">Transmembrane</keyword>
<feature type="transmembrane region" description="Helical" evidence="1">
    <location>
        <begin position="29"/>
        <end position="50"/>
    </location>
</feature>
<comment type="caution">
    <text evidence="2">The sequence shown here is derived from an EMBL/GenBank/DDBJ whole genome shotgun (WGS) entry which is preliminary data.</text>
</comment>
<sequence>MIGVALLVSLVLLFFACRAIRSGGAIATSASPWLVALPLFVGGLALQIWATGAMTGSFLFLSCVSMIGMLAAFSPAKVK</sequence>
<name>A0ABS7EEE9_9GAMM</name>
<protein>
    <submittedName>
        <fullName evidence="2">Uncharacterized protein</fullName>
    </submittedName>
</protein>
<keyword evidence="1" id="KW-1133">Transmembrane helix</keyword>
<organism evidence="2 3">
    <name type="scientific">Neiella holothuriorum</name>
    <dbReference type="NCBI Taxonomy" id="2870530"/>
    <lineage>
        <taxon>Bacteria</taxon>
        <taxon>Pseudomonadati</taxon>
        <taxon>Pseudomonadota</taxon>
        <taxon>Gammaproteobacteria</taxon>
        <taxon>Alteromonadales</taxon>
        <taxon>Echinimonadaceae</taxon>
        <taxon>Neiella</taxon>
    </lineage>
</organism>
<proteinExistence type="predicted"/>
<evidence type="ECO:0000313" key="3">
    <source>
        <dbReference type="Proteomes" id="UP001166251"/>
    </source>
</evidence>
<gene>
    <name evidence="2" type="ORF">K0504_06130</name>
</gene>
<dbReference type="EMBL" id="JAHZSS010000005">
    <property type="protein sequence ID" value="MBW8190610.1"/>
    <property type="molecule type" value="Genomic_DNA"/>
</dbReference>
<dbReference type="RefSeq" id="WP_220103297.1">
    <property type="nucleotide sequence ID" value="NZ_JAHZSS010000005.1"/>
</dbReference>
<accession>A0ABS7EEE9</accession>